<proteinExistence type="inferred from homology"/>
<evidence type="ECO:0000313" key="13">
    <source>
        <dbReference type="EMBL" id="MBA6412928.1"/>
    </source>
</evidence>
<evidence type="ECO:0000256" key="10">
    <source>
        <dbReference type="RuleBase" id="RU362068"/>
    </source>
</evidence>
<keyword evidence="6 10" id="KW-0521">NADP</keyword>
<comment type="function">
    <text evidence="10">Catalyzes the NADPH-dependent reduction of ketopantoate into pantoic acid.</text>
</comment>
<dbReference type="GO" id="GO:0015940">
    <property type="term" value="P:pantothenate biosynthetic process"/>
    <property type="evidence" value="ECO:0007669"/>
    <property type="project" value="UniProtKB-UniPathway"/>
</dbReference>
<dbReference type="NCBIfam" id="TIGR00745">
    <property type="entry name" value="apbA_panE"/>
    <property type="match status" value="1"/>
</dbReference>
<dbReference type="InterPro" id="IPR050838">
    <property type="entry name" value="Ketopantoate_reductase"/>
</dbReference>
<evidence type="ECO:0000256" key="5">
    <source>
        <dbReference type="ARBA" id="ARBA00022655"/>
    </source>
</evidence>
<dbReference type="Gene3D" id="3.40.50.720">
    <property type="entry name" value="NAD(P)-binding Rossmann-like Domain"/>
    <property type="match status" value="1"/>
</dbReference>
<dbReference type="InterPro" id="IPR008927">
    <property type="entry name" value="6-PGluconate_DH-like_C_sf"/>
</dbReference>
<comment type="catalytic activity">
    <reaction evidence="9 10">
        <text>(R)-pantoate + NADP(+) = 2-dehydropantoate + NADPH + H(+)</text>
        <dbReference type="Rhea" id="RHEA:16233"/>
        <dbReference type="ChEBI" id="CHEBI:11561"/>
        <dbReference type="ChEBI" id="CHEBI:15378"/>
        <dbReference type="ChEBI" id="CHEBI:15980"/>
        <dbReference type="ChEBI" id="CHEBI:57783"/>
        <dbReference type="ChEBI" id="CHEBI:58349"/>
        <dbReference type="EC" id="1.1.1.169"/>
    </reaction>
</comment>
<comment type="similarity">
    <text evidence="2 10">Belongs to the ketopantoate reductase family.</text>
</comment>
<dbReference type="UniPathway" id="UPA00028">
    <property type="reaction ID" value="UER00004"/>
</dbReference>
<keyword evidence="5 10" id="KW-0566">Pantothenate biosynthesis</keyword>
<comment type="pathway">
    <text evidence="1 10">Cofactor biosynthesis; (R)-pantothenate biosynthesis; (R)-pantoate from 3-methyl-2-oxobutanoate: step 2/2.</text>
</comment>
<evidence type="ECO:0000256" key="3">
    <source>
        <dbReference type="ARBA" id="ARBA00013014"/>
    </source>
</evidence>
<evidence type="ECO:0000256" key="8">
    <source>
        <dbReference type="ARBA" id="ARBA00032024"/>
    </source>
</evidence>
<reference evidence="13 14" key="1">
    <citation type="submission" date="2020-07" db="EMBL/GenBank/DDBJ databases">
        <title>Halieaceae bacterium, F7430, whole genome shotgun sequencing project.</title>
        <authorList>
            <person name="Jiang S."/>
            <person name="Liu Z.W."/>
            <person name="Du Z.J."/>
        </authorList>
    </citation>
    <scope>NUCLEOTIDE SEQUENCE [LARGE SCALE GENOMIC DNA]</scope>
    <source>
        <strain evidence="13 14">F7430</strain>
    </source>
</reference>
<comment type="caution">
    <text evidence="13">The sequence shown here is derived from an EMBL/GenBank/DDBJ whole genome shotgun (WGS) entry which is preliminary data.</text>
</comment>
<keyword evidence="14" id="KW-1185">Reference proteome</keyword>
<dbReference type="InterPro" id="IPR036291">
    <property type="entry name" value="NAD(P)-bd_dom_sf"/>
</dbReference>
<dbReference type="GO" id="GO:0050661">
    <property type="term" value="F:NADP binding"/>
    <property type="evidence" value="ECO:0007669"/>
    <property type="project" value="TreeGrafter"/>
</dbReference>
<dbReference type="FunFam" id="1.10.1040.10:FF:000017">
    <property type="entry name" value="2-dehydropantoate 2-reductase"/>
    <property type="match status" value="1"/>
</dbReference>
<dbReference type="SUPFAM" id="SSF48179">
    <property type="entry name" value="6-phosphogluconate dehydrogenase C-terminal domain-like"/>
    <property type="match status" value="1"/>
</dbReference>
<dbReference type="PANTHER" id="PTHR43765:SF2">
    <property type="entry name" value="2-DEHYDROPANTOATE 2-REDUCTASE"/>
    <property type="match status" value="1"/>
</dbReference>
<dbReference type="EMBL" id="JACFXU010000014">
    <property type="protein sequence ID" value="MBA6412928.1"/>
    <property type="molecule type" value="Genomic_DNA"/>
</dbReference>
<evidence type="ECO:0000256" key="2">
    <source>
        <dbReference type="ARBA" id="ARBA00007870"/>
    </source>
</evidence>
<feature type="domain" description="Ketopantoate reductase N-terminal" evidence="11">
    <location>
        <begin position="3"/>
        <end position="147"/>
    </location>
</feature>
<dbReference type="GO" id="GO:0005737">
    <property type="term" value="C:cytoplasm"/>
    <property type="evidence" value="ECO:0007669"/>
    <property type="project" value="TreeGrafter"/>
</dbReference>
<accession>A0A7W2TVX1</accession>
<dbReference type="Pfam" id="PF02558">
    <property type="entry name" value="ApbA"/>
    <property type="match status" value="1"/>
</dbReference>
<dbReference type="InterPro" id="IPR013328">
    <property type="entry name" value="6PGD_dom2"/>
</dbReference>
<feature type="domain" description="Ketopantoate reductase C-terminal" evidence="12">
    <location>
        <begin position="172"/>
        <end position="295"/>
    </location>
</feature>
<dbReference type="InterPro" id="IPR013752">
    <property type="entry name" value="KPA_reductase"/>
</dbReference>
<dbReference type="PANTHER" id="PTHR43765">
    <property type="entry name" value="2-DEHYDROPANTOATE 2-REDUCTASE-RELATED"/>
    <property type="match status" value="1"/>
</dbReference>
<evidence type="ECO:0000256" key="9">
    <source>
        <dbReference type="ARBA" id="ARBA00048793"/>
    </source>
</evidence>
<organism evidence="13 14">
    <name type="scientific">Sediminihaliea albiluteola</name>
    <dbReference type="NCBI Taxonomy" id="2758564"/>
    <lineage>
        <taxon>Bacteria</taxon>
        <taxon>Pseudomonadati</taxon>
        <taxon>Pseudomonadota</taxon>
        <taxon>Gammaproteobacteria</taxon>
        <taxon>Cellvibrionales</taxon>
        <taxon>Halieaceae</taxon>
        <taxon>Sediminihaliea</taxon>
    </lineage>
</organism>
<evidence type="ECO:0000259" key="12">
    <source>
        <dbReference type="Pfam" id="PF08546"/>
    </source>
</evidence>
<sequence length="300" mass="32697">MHWHILGAGAMGCLFAAQLDRQKIPLTLLLRSTKENQSEITLDIEGVSGASQHQLAVQACSAKGQIDYLLVMTKAYDVLPAVTSVVQRLSPQSVILLLSNGIGFAEQIQRNHPQLQLALGTTTEGAFRRGPWQIQHAGLGSTRIGQAATTATPAWFEDWRSSLSDCHWDRQISAAQWRKLAINCAINPLSALEGCRNGELASKPALAAKVRELCAEMTLIGQAAGQCAAVSGLEHKVFEVIKATAANRSSMLQDITAGRRTEIDYINGYADRCARQFAVEAPLNRELLEALRQLEQARFP</sequence>
<dbReference type="InterPro" id="IPR013332">
    <property type="entry name" value="KPR_N"/>
</dbReference>
<evidence type="ECO:0000256" key="7">
    <source>
        <dbReference type="ARBA" id="ARBA00023002"/>
    </source>
</evidence>
<dbReference type="InterPro" id="IPR003710">
    <property type="entry name" value="ApbA"/>
</dbReference>
<dbReference type="SUPFAM" id="SSF51735">
    <property type="entry name" value="NAD(P)-binding Rossmann-fold domains"/>
    <property type="match status" value="1"/>
</dbReference>
<dbReference type="Pfam" id="PF08546">
    <property type="entry name" value="ApbA_C"/>
    <property type="match status" value="1"/>
</dbReference>
<evidence type="ECO:0000313" key="14">
    <source>
        <dbReference type="Proteomes" id="UP000539350"/>
    </source>
</evidence>
<dbReference type="Proteomes" id="UP000539350">
    <property type="component" value="Unassembled WGS sequence"/>
</dbReference>
<evidence type="ECO:0000259" key="11">
    <source>
        <dbReference type="Pfam" id="PF02558"/>
    </source>
</evidence>
<keyword evidence="7 10" id="KW-0560">Oxidoreductase</keyword>
<name>A0A7W2TVX1_9GAMM</name>
<evidence type="ECO:0000256" key="6">
    <source>
        <dbReference type="ARBA" id="ARBA00022857"/>
    </source>
</evidence>
<gene>
    <name evidence="13" type="ORF">H2508_07370</name>
</gene>
<dbReference type="EC" id="1.1.1.169" evidence="3 10"/>
<evidence type="ECO:0000256" key="4">
    <source>
        <dbReference type="ARBA" id="ARBA00019465"/>
    </source>
</evidence>
<dbReference type="Gene3D" id="1.10.1040.10">
    <property type="entry name" value="N-(1-d-carboxylethyl)-l-norvaline Dehydrogenase, domain 2"/>
    <property type="match status" value="1"/>
</dbReference>
<dbReference type="RefSeq" id="WP_182171217.1">
    <property type="nucleotide sequence ID" value="NZ_JACFXU010000014.1"/>
</dbReference>
<protein>
    <recommendedName>
        <fullName evidence="4 10">2-dehydropantoate 2-reductase</fullName>
        <ecNumber evidence="3 10">1.1.1.169</ecNumber>
    </recommendedName>
    <alternativeName>
        <fullName evidence="8 10">Ketopantoate reductase</fullName>
    </alternativeName>
</protein>
<evidence type="ECO:0000256" key="1">
    <source>
        <dbReference type="ARBA" id="ARBA00004994"/>
    </source>
</evidence>
<dbReference type="AlphaFoldDB" id="A0A7W2TVX1"/>
<dbReference type="GO" id="GO:0008677">
    <property type="term" value="F:2-dehydropantoate 2-reductase activity"/>
    <property type="evidence" value="ECO:0007669"/>
    <property type="project" value="UniProtKB-EC"/>
</dbReference>